<dbReference type="Pfam" id="PF18055">
    <property type="entry name" value="RPN6_N"/>
    <property type="match status" value="1"/>
</dbReference>
<dbReference type="InterPro" id="IPR000717">
    <property type="entry name" value="PCI_dom"/>
</dbReference>
<evidence type="ECO:0000256" key="3">
    <source>
        <dbReference type="ARBA" id="ARBA00062507"/>
    </source>
</evidence>
<dbReference type="Proteomes" id="UP000664859">
    <property type="component" value="Unassembled WGS sequence"/>
</dbReference>
<dbReference type="InterPro" id="IPR050871">
    <property type="entry name" value="26S_Proteasome/COP9_Components"/>
</dbReference>
<organism evidence="5 6">
    <name type="scientific">Tribonema minus</name>
    <dbReference type="NCBI Taxonomy" id="303371"/>
    <lineage>
        <taxon>Eukaryota</taxon>
        <taxon>Sar</taxon>
        <taxon>Stramenopiles</taxon>
        <taxon>Ochrophyta</taxon>
        <taxon>PX clade</taxon>
        <taxon>Xanthophyceae</taxon>
        <taxon>Tribonematales</taxon>
        <taxon>Tribonemataceae</taxon>
        <taxon>Tribonema</taxon>
    </lineage>
</organism>
<dbReference type="InterPro" id="IPR036390">
    <property type="entry name" value="WH_DNA-bd_sf"/>
</dbReference>
<comment type="caution">
    <text evidence="5">The sequence shown here is derived from an EMBL/GenBank/DDBJ whole genome shotgun (WGS) entry which is preliminary data.</text>
</comment>
<evidence type="ECO:0000256" key="1">
    <source>
        <dbReference type="ARBA" id="ARBA00007454"/>
    </source>
</evidence>
<dbReference type="SUPFAM" id="SSF46785">
    <property type="entry name" value="Winged helix' DNA-binding domain"/>
    <property type="match status" value="1"/>
</dbReference>
<keyword evidence="2" id="KW-0647">Proteasome</keyword>
<dbReference type="FunFam" id="1.25.40.570:FF:000016">
    <property type="entry name" value="26S proteasome regulatory subunit"/>
    <property type="match status" value="1"/>
</dbReference>
<dbReference type="Gene3D" id="1.25.40.570">
    <property type="match status" value="1"/>
</dbReference>
<dbReference type="InterPro" id="IPR040773">
    <property type="entry name" value="Rpn6_N"/>
</dbReference>
<protein>
    <recommendedName>
        <fullName evidence="4">PCI domain-containing protein</fullName>
    </recommendedName>
</protein>
<comment type="subunit">
    <text evidence="3">Component of the lid subcomplex of the 19S proteasome regulatory particle complex (also named PA700 complex). The 26S proteasome consists of a 20S proteasome core and two 19S regulatory subunits.</text>
</comment>
<dbReference type="EMBL" id="JAFCMP010000525">
    <property type="protein sequence ID" value="KAG5177469.1"/>
    <property type="molecule type" value="Genomic_DNA"/>
</dbReference>
<feature type="domain" description="PCI" evidence="4">
    <location>
        <begin position="250"/>
        <end position="419"/>
    </location>
</feature>
<evidence type="ECO:0000313" key="5">
    <source>
        <dbReference type="EMBL" id="KAG5177469.1"/>
    </source>
</evidence>
<name>A0A835YUR1_9STRA</name>
<proteinExistence type="inferred from homology"/>
<gene>
    <name evidence="5" type="ORF">JKP88DRAFT_269161</name>
</gene>
<dbReference type="PANTHER" id="PTHR10678">
    <property type="entry name" value="26S PROTEASOME NON-ATPASE REGULATORY SUBUNIT 11/COP9 SIGNALOSOME COMPLEX SUBUNIT 2"/>
    <property type="match status" value="1"/>
</dbReference>
<dbReference type="AlphaFoldDB" id="A0A835YUR1"/>
<dbReference type="OrthoDB" id="1418352at2759"/>
<reference evidence="5" key="1">
    <citation type="submission" date="2021-02" db="EMBL/GenBank/DDBJ databases">
        <title>First Annotated Genome of the Yellow-green Alga Tribonema minus.</title>
        <authorList>
            <person name="Mahan K.M."/>
        </authorList>
    </citation>
    <scope>NUCLEOTIDE SEQUENCE</scope>
    <source>
        <strain evidence="5">UTEX B ZZ1240</strain>
    </source>
</reference>
<keyword evidence="6" id="KW-1185">Reference proteome</keyword>
<accession>A0A835YUR1</accession>
<dbReference type="InterPro" id="IPR011990">
    <property type="entry name" value="TPR-like_helical_dom_sf"/>
</dbReference>
<dbReference type="GO" id="GO:0000502">
    <property type="term" value="C:proteasome complex"/>
    <property type="evidence" value="ECO:0007669"/>
    <property type="project" value="UniProtKB-KW"/>
</dbReference>
<evidence type="ECO:0000259" key="4">
    <source>
        <dbReference type="PROSITE" id="PS50250"/>
    </source>
</evidence>
<sequence length="451" mass="49926">MWEERKAMEVDQEGEEVPDEGQLLRARLEAADKVAETDAKAAQSLYRGILDYKEGGGADGGGGAHEGVQRVREESLYRLAKTYADEQQFDEVSALLRSASPFFKTIPKARTAKAVRTVLDIVGRAAPTALALQLTLCAEVIDWCNAEKRTFLRQRVQSRLASLLFQQGRYQEAVALVNKLLRELKRLDDKALLVETHLIEARVHHALRNVPKARAALTAARTAGSAIYIAPPVQAELDEMSGVLHCEESDYKTAFSYFLEAHEAFDGAADKDRARRCLKYMILSKVLQGQAAEVVAIVGGKYGLKYAGEDLDAMALVAAAAKNRSLEDFDAAVDKHGARLSEDLLIKRHLGVLYDQLLESNLAKIIEPFSCVEIAHIADLIHLPIDKVERKLSQMILDRKLQGILDQGRGQLIIYEDSASDKAFADGIEVIDNLGTVVTSLYRRAQRHLVH</sequence>
<dbReference type="SMART" id="SM00753">
    <property type="entry name" value="PAM"/>
    <property type="match status" value="1"/>
</dbReference>
<dbReference type="SMART" id="SM00088">
    <property type="entry name" value="PINT"/>
    <property type="match status" value="1"/>
</dbReference>
<dbReference type="PROSITE" id="PS50250">
    <property type="entry name" value="PCI"/>
    <property type="match status" value="1"/>
</dbReference>
<evidence type="ECO:0000313" key="6">
    <source>
        <dbReference type="Proteomes" id="UP000664859"/>
    </source>
</evidence>
<dbReference type="Pfam" id="PF01399">
    <property type="entry name" value="PCI"/>
    <property type="match status" value="1"/>
</dbReference>
<evidence type="ECO:0000256" key="2">
    <source>
        <dbReference type="ARBA" id="ARBA00022942"/>
    </source>
</evidence>
<comment type="similarity">
    <text evidence="1">Belongs to the proteasome subunit S9 family.</text>
</comment>
<dbReference type="SUPFAM" id="SSF48452">
    <property type="entry name" value="TPR-like"/>
    <property type="match status" value="1"/>
</dbReference>